<dbReference type="RefSeq" id="WP_236090771.1">
    <property type="nucleotide sequence ID" value="NZ_JAKGSG010000052.1"/>
</dbReference>
<sequence>MTDLHTRPAGQPQAPAPLPPVPGGLASATQVIAWVWVALAVCSFAASFGEARVVTEYAARGLTYLESPIVRTAG</sequence>
<gene>
    <name evidence="3" type="ORF">L1785_18485</name>
</gene>
<accession>A0AA41QIR9</accession>
<comment type="caution">
    <text evidence="3">The sequence shown here is derived from an EMBL/GenBank/DDBJ whole genome shotgun (WGS) entry which is preliminary data.</text>
</comment>
<keyword evidence="2" id="KW-0812">Transmembrane</keyword>
<keyword evidence="4" id="KW-1185">Reference proteome</keyword>
<keyword evidence="2" id="KW-1133">Transmembrane helix</keyword>
<dbReference type="AlphaFoldDB" id="A0AA41QIR9"/>
<evidence type="ECO:0000256" key="1">
    <source>
        <dbReference type="SAM" id="MobiDB-lite"/>
    </source>
</evidence>
<proteinExistence type="predicted"/>
<organism evidence="3 4">
    <name type="scientific">Antribacter soli</name>
    <dbReference type="NCBI Taxonomy" id="2910976"/>
    <lineage>
        <taxon>Bacteria</taxon>
        <taxon>Bacillati</taxon>
        <taxon>Actinomycetota</taxon>
        <taxon>Actinomycetes</taxon>
        <taxon>Micrococcales</taxon>
        <taxon>Promicromonosporaceae</taxon>
        <taxon>Antribacter</taxon>
    </lineage>
</organism>
<dbReference type="Proteomes" id="UP001165405">
    <property type="component" value="Unassembled WGS sequence"/>
</dbReference>
<reference evidence="3" key="1">
    <citation type="submission" date="2022-01" db="EMBL/GenBank/DDBJ databases">
        <title>Antribacter sp. nov., isolated from Guizhou of China.</title>
        <authorList>
            <person name="Chengliang C."/>
            <person name="Ya Z."/>
        </authorList>
    </citation>
    <scope>NUCLEOTIDE SEQUENCE</scope>
    <source>
        <strain evidence="3">KLBMP 9083</strain>
    </source>
</reference>
<feature type="region of interest" description="Disordered" evidence="1">
    <location>
        <begin position="1"/>
        <end position="20"/>
    </location>
</feature>
<keyword evidence="2" id="KW-0472">Membrane</keyword>
<evidence type="ECO:0000313" key="3">
    <source>
        <dbReference type="EMBL" id="MCF4122967.1"/>
    </source>
</evidence>
<name>A0AA41QIR9_9MICO</name>
<dbReference type="EMBL" id="JAKGSG010000052">
    <property type="protein sequence ID" value="MCF4122967.1"/>
    <property type="molecule type" value="Genomic_DNA"/>
</dbReference>
<evidence type="ECO:0000313" key="4">
    <source>
        <dbReference type="Proteomes" id="UP001165405"/>
    </source>
</evidence>
<evidence type="ECO:0000256" key="2">
    <source>
        <dbReference type="SAM" id="Phobius"/>
    </source>
</evidence>
<feature type="transmembrane region" description="Helical" evidence="2">
    <location>
        <begin position="31"/>
        <end position="51"/>
    </location>
</feature>
<protein>
    <submittedName>
        <fullName evidence="3">Uncharacterized protein</fullName>
    </submittedName>
</protein>